<dbReference type="EMBL" id="LAVV01008502">
    <property type="protein sequence ID" value="KNZ52612.1"/>
    <property type="molecule type" value="Genomic_DNA"/>
</dbReference>
<accession>A0A0L6UWH6</accession>
<keyword evidence="2" id="KW-1185">Reference proteome</keyword>
<evidence type="ECO:0000313" key="1">
    <source>
        <dbReference type="EMBL" id="KNZ52612.1"/>
    </source>
</evidence>
<gene>
    <name evidence="1" type="ORF">VP01_34g1</name>
</gene>
<name>A0A0L6UWH6_9BASI</name>
<protein>
    <submittedName>
        <fullName evidence="1">Uncharacterized protein</fullName>
    </submittedName>
</protein>
<proteinExistence type="predicted"/>
<organism evidence="1 2">
    <name type="scientific">Puccinia sorghi</name>
    <dbReference type="NCBI Taxonomy" id="27349"/>
    <lineage>
        <taxon>Eukaryota</taxon>
        <taxon>Fungi</taxon>
        <taxon>Dikarya</taxon>
        <taxon>Basidiomycota</taxon>
        <taxon>Pucciniomycotina</taxon>
        <taxon>Pucciniomycetes</taxon>
        <taxon>Pucciniales</taxon>
        <taxon>Pucciniaceae</taxon>
        <taxon>Puccinia</taxon>
    </lineage>
</organism>
<reference evidence="1 2" key="1">
    <citation type="submission" date="2015-08" db="EMBL/GenBank/DDBJ databases">
        <title>Next Generation Sequencing and Analysis of the Genome of Puccinia sorghi L Schw, the Causal Agent of Maize Common Rust.</title>
        <authorList>
            <person name="Rochi L."/>
            <person name="Burguener G."/>
            <person name="Darino M."/>
            <person name="Turjanski A."/>
            <person name="Kreff E."/>
            <person name="Dieguez M.J."/>
            <person name="Sacco F."/>
        </authorList>
    </citation>
    <scope>NUCLEOTIDE SEQUENCE [LARGE SCALE GENOMIC DNA]</scope>
    <source>
        <strain evidence="1 2">RO10H11247</strain>
    </source>
</reference>
<evidence type="ECO:0000313" key="2">
    <source>
        <dbReference type="Proteomes" id="UP000037035"/>
    </source>
</evidence>
<sequence length="674" mass="77152">MLFRVTFLRCSHFLSHLGVFFFTSSWKFRCPYTRTLSHLCFHWLYSFILPLALLSELGYPPPCVGVRTGVFESCCRPALHFFFLFFASTCDSSNIMAWAMLARFTWGPHNMIRLQPIWLGDLADMLDHIRLLSGRSDHGLSPPASQFGWETLLRYNFRRAKFIYSIQNSDIKSSRKFSPRVLSQCMKLFVCELAWTPLLEPINIKFFFFLVLILSSDLRTCKKQDRCVYICWPDQNDHKICTRRKKRKSGVMDYIQLSKKRVFGMASHFLTCGLPWQLLSTHHHMYLCPLLSNQHTTQKKQKLLHIPPPLHFLHIPKSLSPRNFSSIDSNPMAEFQQLMHSTAPINIFSLIQNNMYIKRKTKTRSFEKRIIKNKDLGKSTNLDCMSLHASVNVHVIDMCGGLMIFTVGGQRGCVNSDPRGLRGCCPRICDFCPVVLEIGKKIEKEKNKRIKEILTTATDQQMLCGFTGCATLEDCLDWQVMLQAAESAVSNTTTMRQLHLTPFTFKLFISSLFQSLFTFPIPTHHGHLRIAADRSVSWGMRGDSQPVRPALCIAAVEPDRLCSMSYLKLCRFQTNQISHFKYLPRSPPVIFANVLNAFLTLCRILRDNLSPENTSIPEILPNIVQKKSRGLLKLQLLQTTGPTAHPSVDQKPVNTQSKVSILCCLLLGFTFSAM</sequence>
<dbReference type="Proteomes" id="UP000037035">
    <property type="component" value="Unassembled WGS sequence"/>
</dbReference>
<comment type="caution">
    <text evidence="1">The sequence shown here is derived from an EMBL/GenBank/DDBJ whole genome shotgun (WGS) entry which is preliminary data.</text>
</comment>
<dbReference type="AlphaFoldDB" id="A0A0L6UWH6"/>
<dbReference type="VEuPathDB" id="FungiDB:VP01_34g1"/>